<dbReference type="RefSeq" id="WP_262847418.1">
    <property type="nucleotide sequence ID" value="NZ_JANZYP010000063.1"/>
</dbReference>
<organism evidence="3 4">
    <name type="scientific">Sphaerisporangium corydalis</name>
    <dbReference type="NCBI Taxonomy" id="1441875"/>
    <lineage>
        <taxon>Bacteria</taxon>
        <taxon>Bacillati</taxon>
        <taxon>Actinomycetota</taxon>
        <taxon>Actinomycetes</taxon>
        <taxon>Streptosporangiales</taxon>
        <taxon>Streptosporangiaceae</taxon>
        <taxon>Sphaerisporangium</taxon>
    </lineage>
</organism>
<dbReference type="SUPFAM" id="SSF75304">
    <property type="entry name" value="Amidase signature (AS) enzymes"/>
    <property type="match status" value="1"/>
</dbReference>
<evidence type="ECO:0000259" key="2">
    <source>
        <dbReference type="Pfam" id="PF01425"/>
    </source>
</evidence>
<reference evidence="4" key="1">
    <citation type="journal article" date="2019" name="Int. J. Syst. Evol. Microbiol.">
        <title>The Global Catalogue of Microorganisms (GCM) 10K type strain sequencing project: providing services to taxonomists for standard genome sequencing and annotation.</title>
        <authorList>
            <consortium name="The Broad Institute Genomics Platform"/>
            <consortium name="The Broad Institute Genome Sequencing Center for Infectious Disease"/>
            <person name="Wu L."/>
            <person name="Ma J."/>
        </authorList>
    </citation>
    <scope>NUCLEOTIDE SEQUENCE [LARGE SCALE GENOMIC DNA]</scope>
    <source>
        <strain evidence="4">CCUG 49560</strain>
    </source>
</reference>
<name>A0ABV9E8N7_9ACTN</name>
<dbReference type="InterPro" id="IPR020556">
    <property type="entry name" value="Amidase_CS"/>
</dbReference>
<comment type="similarity">
    <text evidence="1">Belongs to the amidase family.</text>
</comment>
<evidence type="ECO:0000313" key="3">
    <source>
        <dbReference type="EMBL" id="MFC4584825.1"/>
    </source>
</evidence>
<dbReference type="PROSITE" id="PS00571">
    <property type="entry name" value="AMIDASES"/>
    <property type="match status" value="1"/>
</dbReference>
<dbReference type="InterPro" id="IPR023631">
    <property type="entry name" value="Amidase_dom"/>
</dbReference>
<proteinExistence type="inferred from homology"/>
<dbReference type="EMBL" id="JBHSFN010000001">
    <property type="protein sequence ID" value="MFC4584825.1"/>
    <property type="molecule type" value="Genomic_DNA"/>
</dbReference>
<feature type="domain" description="Amidase" evidence="2">
    <location>
        <begin position="25"/>
        <end position="465"/>
    </location>
</feature>
<accession>A0ABV9E8N7</accession>
<dbReference type="PANTHER" id="PTHR11895:SF7">
    <property type="entry name" value="GLUTAMYL-TRNA(GLN) AMIDOTRANSFERASE SUBUNIT A, MITOCHONDRIAL"/>
    <property type="match status" value="1"/>
</dbReference>
<dbReference type="InterPro" id="IPR000120">
    <property type="entry name" value="Amidase"/>
</dbReference>
<dbReference type="InterPro" id="IPR036928">
    <property type="entry name" value="AS_sf"/>
</dbReference>
<dbReference type="Pfam" id="PF01425">
    <property type="entry name" value="Amidase"/>
    <property type="match status" value="1"/>
</dbReference>
<evidence type="ECO:0000313" key="4">
    <source>
        <dbReference type="Proteomes" id="UP001595891"/>
    </source>
</evidence>
<dbReference type="PANTHER" id="PTHR11895">
    <property type="entry name" value="TRANSAMIDASE"/>
    <property type="match status" value="1"/>
</dbReference>
<dbReference type="Gene3D" id="3.90.1300.10">
    <property type="entry name" value="Amidase signature (AS) domain"/>
    <property type="match status" value="1"/>
</dbReference>
<evidence type="ECO:0000256" key="1">
    <source>
        <dbReference type="ARBA" id="ARBA00009199"/>
    </source>
</evidence>
<gene>
    <name evidence="3" type="ORF">ACFO8L_01980</name>
</gene>
<sequence>MDDLTRFTATELAHLIRRRALSPVELVESSLTRIEKRDQVLNAFVTVCADQAMDAARAAERAVTSGEVLGPLHGLPVAIKDLDAVAGVRMTLGSRLFADHVPDRDAAFVTRLKRAGAIVVGKTSTSEFGHKAVADNPLTGPARNPFDHTMNTGGSSGGSAAAVAEGLVPLAQGSDGGGSIRVPASMCGVVGMMGTFGRVAEPARPNAFGLLTPSVFFCPLGRTVEDAALMLEVMSGPDPRDPYSLPVTAGGPRDGLTRSLRGLRVAYSPDFGGFPVEEEVAAAVRGAIPALAEDGAVVEEVRIRLPASHQELTAMWRRLTAVRQAEFAHHALSRGLDLLGEHRELISPDYVDTIRLGAAQSAVDYRVDDALRTELFDAVADVFDTYDLIVSPVTSVAGVPNGANGDTLGPSEVCGQAVDPLVGWCLTYALNLTGNPAASVPAGWTRSGLPVGMQIAGRRFGEPSVVAACAAVERRRPWYDRYRALGS</sequence>
<keyword evidence="4" id="KW-1185">Reference proteome</keyword>
<protein>
    <submittedName>
        <fullName evidence="3">Amidase</fullName>
    </submittedName>
</protein>
<dbReference type="Proteomes" id="UP001595891">
    <property type="component" value="Unassembled WGS sequence"/>
</dbReference>
<comment type="caution">
    <text evidence="3">The sequence shown here is derived from an EMBL/GenBank/DDBJ whole genome shotgun (WGS) entry which is preliminary data.</text>
</comment>